<dbReference type="EMBL" id="JAULSX010000008">
    <property type="protein sequence ID" value="KAK3486713.1"/>
    <property type="molecule type" value="Genomic_DNA"/>
</dbReference>
<evidence type="ECO:0000313" key="1">
    <source>
        <dbReference type="EMBL" id="KAK3486713.1"/>
    </source>
</evidence>
<organism evidence="1 2">
    <name type="scientific">Neurospora hispaniola</name>
    <dbReference type="NCBI Taxonomy" id="588809"/>
    <lineage>
        <taxon>Eukaryota</taxon>
        <taxon>Fungi</taxon>
        <taxon>Dikarya</taxon>
        <taxon>Ascomycota</taxon>
        <taxon>Pezizomycotina</taxon>
        <taxon>Sordariomycetes</taxon>
        <taxon>Sordariomycetidae</taxon>
        <taxon>Sordariales</taxon>
        <taxon>Sordariaceae</taxon>
        <taxon>Neurospora</taxon>
    </lineage>
</organism>
<evidence type="ECO:0000313" key="2">
    <source>
        <dbReference type="Proteomes" id="UP001285908"/>
    </source>
</evidence>
<protein>
    <submittedName>
        <fullName evidence="1">Uncharacterized protein</fullName>
    </submittedName>
</protein>
<accession>A0AAJ0I0K9</accession>
<keyword evidence="2" id="KW-1185">Reference proteome</keyword>
<comment type="caution">
    <text evidence="1">The sequence shown here is derived from an EMBL/GenBank/DDBJ whole genome shotgun (WGS) entry which is preliminary data.</text>
</comment>
<dbReference type="Proteomes" id="UP001285908">
    <property type="component" value="Unassembled WGS sequence"/>
</dbReference>
<sequence length="198" mass="22052">MLRCEFGFRAHPPVIDNVQFYNRQNVLPLPQNTPPPITSSIPTPTTLQPGAYWIRAVVPPNYHKYLQTKPANLPGPAILDSYTTAGQFNIVDGQLVNKVSSPPLYLWVEEPPPNSSPPRTLATWFNTTRNPFGTFAWQGDTLTWSVASIKRQNVAAWLVCNQKDQGALFVNTGAYGYQTPSGCADQTIHYYNDKTANN</sequence>
<reference evidence="1 2" key="1">
    <citation type="journal article" date="2023" name="Mol. Phylogenet. Evol.">
        <title>Genome-scale phylogeny and comparative genomics of the fungal order Sordariales.</title>
        <authorList>
            <person name="Hensen N."/>
            <person name="Bonometti L."/>
            <person name="Westerberg I."/>
            <person name="Brannstrom I.O."/>
            <person name="Guillou S."/>
            <person name="Cros-Aarteil S."/>
            <person name="Calhoun S."/>
            <person name="Haridas S."/>
            <person name="Kuo A."/>
            <person name="Mondo S."/>
            <person name="Pangilinan J."/>
            <person name="Riley R."/>
            <person name="LaButti K."/>
            <person name="Andreopoulos B."/>
            <person name="Lipzen A."/>
            <person name="Chen C."/>
            <person name="Yan M."/>
            <person name="Daum C."/>
            <person name="Ng V."/>
            <person name="Clum A."/>
            <person name="Steindorff A."/>
            <person name="Ohm R.A."/>
            <person name="Martin F."/>
            <person name="Silar P."/>
            <person name="Natvig D.O."/>
            <person name="Lalanne C."/>
            <person name="Gautier V."/>
            <person name="Ament-Velasquez S.L."/>
            <person name="Kruys A."/>
            <person name="Hutchinson M.I."/>
            <person name="Powell A.J."/>
            <person name="Barry K."/>
            <person name="Miller A.N."/>
            <person name="Grigoriev I.V."/>
            <person name="Debuchy R."/>
            <person name="Gladieux P."/>
            <person name="Hiltunen Thoren M."/>
            <person name="Johannesson H."/>
        </authorList>
    </citation>
    <scope>NUCLEOTIDE SEQUENCE [LARGE SCALE GENOMIC DNA]</scope>
    <source>
        <strain evidence="1 2">FGSC 10403</strain>
    </source>
</reference>
<dbReference type="GeneID" id="87876831"/>
<name>A0AAJ0I0K9_9PEZI</name>
<gene>
    <name evidence="1" type="ORF">B0T23DRAFT_407632</name>
</gene>
<proteinExistence type="predicted"/>
<dbReference type="RefSeq" id="XP_062689270.1">
    <property type="nucleotide sequence ID" value="XM_062839209.1"/>
</dbReference>
<dbReference type="AlphaFoldDB" id="A0AAJ0I0K9"/>